<gene>
    <name evidence="3" type="ORF">C6Y45_00545</name>
</gene>
<keyword evidence="4" id="KW-1185">Reference proteome</keyword>
<sequence length="76" mass="8656">MWLIYIFEVTVCVLSPNLLLTAAGFRFVFASLKKKSTAFHERCSLFVKPMPGQRHLRNHAAPPGRKDRSMLSPLQV</sequence>
<accession>A0A2T4UAM9</accession>
<feature type="region of interest" description="Disordered" evidence="1">
    <location>
        <begin position="53"/>
        <end position="76"/>
    </location>
</feature>
<dbReference type="AlphaFoldDB" id="A0A2T4UAM9"/>
<name>A0A2T4UAM9_9BACI</name>
<proteinExistence type="predicted"/>
<organism evidence="3 4">
    <name type="scientific">Alkalicoccus saliphilus</name>
    <dbReference type="NCBI Taxonomy" id="200989"/>
    <lineage>
        <taxon>Bacteria</taxon>
        <taxon>Bacillati</taxon>
        <taxon>Bacillota</taxon>
        <taxon>Bacilli</taxon>
        <taxon>Bacillales</taxon>
        <taxon>Bacillaceae</taxon>
        <taxon>Alkalicoccus</taxon>
    </lineage>
</organism>
<protein>
    <submittedName>
        <fullName evidence="3">Uncharacterized protein</fullName>
    </submittedName>
</protein>
<comment type="caution">
    <text evidence="3">The sequence shown here is derived from an EMBL/GenBank/DDBJ whole genome shotgun (WGS) entry which is preliminary data.</text>
</comment>
<evidence type="ECO:0000256" key="2">
    <source>
        <dbReference type="SAM" id="Phobius"/>
    </source>
</evidence>
<evidence type="ECO:0000313" key="3">
    <source>
        <dbReference type="EMBL" id="PTL40432.1"/>
    </source>
</evidence>
<evidence type="ECO:0000256" key="1">
    <source>
        <dbReference type="SAM" id="MobiDB-lite"/>
    </source>
</evidence>
<dbReference type="EMBL" id="PZJJ01000001">
    <property type="protein sequence ID" value="PTL40432.1"/>
    <property type="molecule type" value="Genomic_DNA"/>
</dbReference>
<keyword evidence="2" id="KW-0812">Transmembrane</keyword>
<evidence type="ECO:0000313" key="4">
    <source>
        <dbReference type="Proteomes" id="UP000240509"/>
    </source>
</evidence>
<keyword evidence="2" id="KW-1133">Transmembrane helix</keyword>
<feature type="transmembrane region" description="Helical" evidence="2">
    <location>
        <begin position="6"/>
        <end position="29"/>
    </location>
</feature>
<dbReference type="Proteomes" id="UP000240509">
    <property type="component" value="Unassembled WGS sequence"/>
</dbReference>
<reference evidence="3 4" key="1">
    <citation type="submission" date="2018-03" db="EMBL/GenBank/DDBJ databases">
        <title>Alkalicoccus saliphilus sp. nov., isolated from a mineral pool.</title>
        <authorList>
            <person name="Zhao B."/>
        </authorList>
    </citation>
    <scope>NUCLEOTIDE SEQUENCE [LARGE SCALE GENOMIC DNA]</scope>
    <source>
        <strain evidence="3 4">6AG</strain>
    </source>
</reference>
<keyword evidence="2" id="KW-0472">Membrane</keyword>